<dbReference type="OrthoDB" id="9794725at2"/>
<dbReference type="InterPro" id="IPR036514">
    <property type="entry name" value="SGNH_hydro_sf"/>
</dbReference>
<dbReference type="RefSeq" id="WP_069482646.1">
    <property type="nucleotide sequence ID" value="NZ_KV766182.1"/>
</dbReference>
<dbReference type="Pfam" id="PF00657">
    <property type="entry name" value="Lipase_GDSL"/>
    <property type="match status" value="1"/>
</dbReference>
<sequence length="233" mass="26207">MKVCLIGDSLTKGRPGVSFYNLLKLQYPHISFDNLGNPGETIKSLFTRLEKAPLQSSYDLLILWIGVNDVYSKLLKVQAQPVAKDHIEFEEYCLKVLEKAHVASKNVVLVSPALVGEDLQNHSNKEIKELTSVMESIALKSGNIYFVNMQNLFKEHLEHLECSGFVNTNVMRVLLDVLFYKNPFRIDKLSQKRGLHVTLDGVHLNSKGANIVAQQYSSIIELYGEEGDTIGRS</sequence>
<dbReference type="InterPro" id="IPR001087">
    <property type="entry name" value="GDSL"/>
</dbReference>
<evidence type="ECO:0000313" key="2">
    <source>
        <dbReference type="Proteomes" id="UP000094784"/>
    </source>
</evidence>
<proteinExistence type="predicted"/>
<evidence type="ECO:0000313" key="1">
    <source>
        <dbReference type="EMBL" id="ODV53546.1"/>
    </source>
</evidence>
<reference evidence="1 2" key="1">
    <citation type="submission" date="2016-09" db="EMBL/GenBank/DDBJ databases">
        <title>Draft genome sequence of the soil isolate, Lysinibacillus fusiformis M5, a potential hypoxanthine producer.</title>
        <authorList>
            <person name="Gallegos-Monterrosa R."/>
            <person name="Maroti G."/>
            <person name="Balint B."/>
            <person name="Kovacs A.T."/>
        </authorList>
    </citation>
    <scope>NUCLEOTIDE SEQUENCE [LARGE SCALE GENOMIC DNA]</scope>
    <source>
        <strain evidence="1 2">M5</strain>
    </source>
</reference>
<dbReference type="SUPFAM" id="SSF52266">
    <property type="entry name" value="SGNH hydrolase"/>
    <property type="match status" value="1"/>
</dbReference>
<dbReference type="Proteomes" id="UP000094784">
    <property type="component" value="Unassembled WGS sequence"/>
</dbReference>
<dbReference type="GO" id="GO:0016788">
    <property type="term" value="F:hydrolase activity, acting on ester bonds"/>
    <property type="evidence" value="ECO:0007669"/>
    <property type="project" value="InterPro"/>
</dbReference>
<comment type="caution">
    <text evidence="1">The sequence shown here is derived from an EMBL/GenBank/DDBJ whole genome shotgun (WGS) entry which is preliminary data.</text>
</comment>
<protein>
    <submittedName>
        <fullName evidence="1">GDSL family lipase</fullName>
    </submittedName>
</protein>
<dbReference type="EMBL" id="MECQ01000005">
    <property type="protein sequence ID" value="ODV53546.1"/>
    <property type="molecule type" value="Genomic_DNA"/>
</dbReference>
<organism evidence="1 2">
    <name type="scientific">Lysinibacillus fusiformis</name>
    <dbReference type="NCBI Taxonomy" id="28031"/>
    <lineage>
        <taxon>Bacteria</taxon>
        <taxon>Bacillati</taxon>
        <taxon>Bacillota</taxon>
        <taxon>Bacilli</taxon>
        <taxon>Bacillales</taxon>
        <taxon>Bacillaceae</taxon>
        <taxon>Lysinibacillus</taxon>
    </lineage>
</organism>
<dbReference type="Gene3D" id="3.40.50.1110">
    <property type="entry name" value="SGNH hydrolase"/>
    <property type="match status" value="1"/>
</dbReference>
<accession>A0A1E4QZB5</accession>
<dbReference type="AlphaFoldDB" id="A0A1E4QZB5"/>
<gene>
    <name evidence="1" type="ORF">BG258_21780</name>
</gene>
<name>A0A1E4QZB5_9BACI</name>